<dbReference type="Proteomes" id="UP000494040">
    <property type="component" value="Unassembled WGS sequence"/>
</dbReference>
<organism evidence="5 6">
    <name type="scientific">Cimex lectularius</name>
    <name type="common">Bed bug</name>
    <name type="synonym">Acanthia lectularia</name>
    <dbReference type="NCBI Taxonomy" id="79782"/>
    <lineage>
        <taxon>Eukaryota</taxon>
        <taxon>Metazoa</taxon>
        <taxon>Ecdysozoa</taxon>
        <taxon>Arthropoda</taxon>
        <taxon>Hexapoda</taxon>
        <taxon>Insecta</taxon>
        <taxon>Pterygota</taxon>
        <taxon>Neoptera</taxon>
        <taxon>Paraneoptera</taxon>
        <taxon>Hemiptera</taxon>
        <taxon>Heteroptera</taxon>
        <taxon>Panheteroptera</taxon>
        <taxon>Cimicomorpha</taxon>
        <taxon>Cimicidae</taxon>
        <taxon>Cimex</taxon>
    </lineage>
</organism>
<evidence type="ECO:0000256" key="4">
    <source>
        <dbReference type="SAM" id="SignalP"/>
    </source>
</evidence>
<dbReference type="RefSeq" id="XP_024081956.1">
    <property type="nucleotide sequence ID" value="XM_024226188.1"/>
</dbReference>
<dbReference type="OrthoDB" id="289247at2759"/>
<dbReference type="PROSITE" id="PS00018">
    <property type="entry name" value="EF_HAND_1"/>
    <property type="match status" value="1"/>
</dbReference>
<dbReference type="InterPro" id="IPR018247">
    <property type="entry name" value="EF_Hand_1_Ca_BS"/>
</dbReference>
<dbReference type="RefSeq" id="XP_014259427.1">
    <property type="nucleotide sequence ID" value="XM_014403941.2"/>
</dbReference>
<dbReference type="EnsemblMetazoa" id="XM_024226189.1">
    <property type="protein sequence ID" value="XP_024081957.1"/>
    <property type="gene ID" value="LOC106672480"/>
</dbReference>
<keyword evidence="1 4" id="KW-0732">Signal</keyword>
<dbReference type="InterPro" id="IPR011992">
    <property type="entry name" value="EF-hand-dom_pair"/>
</dbReference>
<feature type="chain" id="PRO_5035103527" description="Multiple coagulation factor deficiency protein 2 homolog" evidence="4">
    <location>
        <begin position="16"/>
        <end position="169"/>
    </location>
</feature>
<feature type="signal peptide" evidence="4">
    <location>
        <begin position="1"/>
        <end position="15"/>
    </location>
</feature>
<evidence type="ECO:0000256" key="2">
    <source>
        <dbReference type="ARBA" id="ARBA00022737"/>
    </source>
</evidence>
<evidence type="ECO:0000313" key="5">
    <source>
        <dbReference type="EnsemblMetazoa" id="XP_024081957.1"/>
    </source>
</evidence>
<accession>A0A8I6SSW7</accession>
<dbReference type="RefSeq" id="XP_024081957.1">
    <property type="nucleotide sequence ID" value="XM_024226189.1"/>
</dbReference>
<reference evidence="5" key="1">
    <citation type="submission" date="2022-01" db="UniProtKB">
        <authorList>
            <consortium name="EnsemblMetazoa"/>
        </authorList>
    </citation>
    <scope>IDENTIFICATION</scope>
</reference>
<evidence type="ECO:0000256" key="3">
    <source>
        <dbReference type="ARBA" id="ARBA00022837"/>
    </source>
</evidence>
<dbReference type="InterPro" id="IPR052110">
    <property type="entry name" value="MCFD2-like"/>
</dbReference>
<dbReference type="Gene3D" id="1.10.238.10">
    <property type="entry name" value="EF-hand"/>
    <property type="match status" value="1"/>
</dbReference>
<sequence>MLCWLFFLPVTLVLGLRGPHHPQGHVHYKPKQDGPKLTQDSQLLHDVEHIQDDLNNVISEEYLKKMTPEELEFHYFKIHDFDNNTKLDGLEILQAIRHTFEHLKLGNNLEEQSENKKLNIETDFGYVVEMIDQVLAEDDVDKDGYLSYMEYVIGRQKDQSKKKKFIKNE</sequence>
<dbReference type="SUPFAM" id="SSF47473">
    <property type="entry name" value="EF-hand"/>
    <property type="match status" value="1"/>
</dbReference>
<dbReference type="GeneID" id="106672480"/>
<dbReference type="OMA" id="HTFHENR"/>
<proteinExistence type="predicted"/>
<dbReference type="PANTHER" id="PTHR23104">
    <property type="entry name" value="MULTIPLE COAGULATION FACTOR DEFICIENCY PROTEIN 2 NEURAL STEM CELL DERIVED NEURONAL SURVIVAL PROTEIN"/>
    <property type="match status" value="1"/>
</dbReference>
<evidence type="ECO:0000256" key="1">
    <source>
        <dbReference type="ARBA" id="ARBA00022729"/>
    </source>
</evidence>
<keyword evidence="2" id="KW-0677">Repeat</keyword>
<dbReference type="AlphaFoldDB" id="A0A8I6SSW7"/>
<dbReference type="EnsemblMetazoa" id="XM_024226188.1">
    <property type="protein sequence ID" value="XP_024081956.1"/>
    <property type="gene ID" value="LOC106672480"/>
</dbReference>
<protein>
    <recommendedName>
        <fullName evidence="7">Multiple coagulation factor deficiency protein 2 homolog</fullName>
    </recommendedName>
</protein>
<name>A0A8I6SSW7_CIMLE</name>
<evidence type="ECO:0008006" key="7">
    <source>
        <dbReference type="Google" id="ProtNLM"/>
    </source>
</evidence>
<keyword evidence="3" id="KW-0106">Calcium</keyword>
<keyword evidence="6" id="KW-1185">Reference proteome</keyword>
<dbReference type="EnsemblMetazoa" id="XM_014403941.2">
    <property type="protein sequence ID" value="XP_014259427.1"/>
    <property type="gene ID" value="LOC106672480"/>
</dbReference>
<evidence type="ECO:0000313" key="6">
    <source>
        <dbReference type="Proteomes" id="UP000494040"/>
    </source>
</evidence>
<dbReference type="KEGG" id="clec:106672480"/>
<dbReference type="PANTHER" id="PTHR23104:SF1">
    <property type="entry name" value="EF-HAND DOMAIN-CONTAINING PROTEIN"/>
    <property type="match status" value="1"/>
</dbReference>